<dbReference type="AlphaFoldDB" id="A0A0E9UVI6"/>
<reference evidence="2" key="1">
    <citation type="submission" date="2014-11" db="EMBL/GenBank/DDBJ databases">
        <authorList>
            <person name="Amaro Gonzalez C."/>
        </authorList>
    </citation>
    <scope>NUCLEOTIDE SEQUENCE</scope>
</reference>
<feature type="region of interest" description="Disordered" evidence="1">
    <location>
        <begin position="22"/>
        <end position="58"/>
    </location>
</feature>
<sequence>MSRFLGLQMQRLYHGFQVLSTRSENESLPNTAATTRSEEAESGRIVECSSQKPGTSSL</sequence>
<feature type="compositionally biased region" description="Polar residues" evidence="1">
    <location>
        <begin position="22"/>
        <end position="35"/>
    </location>
</feature>
<accession>A0A0E9UVI6</accession>
<organism evidence="2">
    <name type="scientific">Anguilla anguilla</name>
    <name type="common">European freshwater eel</name>
    <name type="synonym">Muraena anguilla</name>
    <dbReference type="NCBI Taxonomy" id="7936"/>
    <lineage>
        <taxon>Eukaryota</taxon>
        <taxon>Metazoa</taxon>
        <taxon>Chordata</taxon>
        <taxon>Craniata</taxon>
        <taxon>Vertebrata</taxon>
        <taxon>Euteleostomi</taxon>
        <taxon>Actinopterygii</taxon>
        <taxon>Neopterygii</taxon>
        <taxon>Teleostei</taxon>
        <taxon>Anguilliformes</taxon>
        <taxon>Anguillidae</taxon>
        <taxon>Anguilla</taxon>
    </lineage>
</organism>
<protein>
    <submittedName>
        <fullName evidence="2">Uncharacterized protein</fullName>
    </submittedName>
</protein>
<evidence type="ECO:0000256" key="1">
    <source>
        <dbReference type="SAM" id="MobiDB-lite"/>
    </source>
</evidence>
<feature type="compositionally biased region" description="Polar residues" evidence="1">
    <location>
        <begin position="48"/>
        <end position="58"/>
    </location>
</feature>
<reference evidence="2" key="2">
    <citation type="journal article" date="2015" name="Fish Shellfish Immunol.">
        <title>Early steps in the European eel (Anguilla anguilla)-Vibrio vulnificus interaction in the gills: Role of the RtxA13 toxin.</title>
        <authorList>
            <person name="Callol A."/>
            <person name="Pajuelo D."/>
            <person name="Ebbesson L."/>
            <person name="Teles M."/>
            <person name="MacKenzie S."/>
            <person name="Amaro C."/>
        </authorList>
    </citation>
    <scope>NUCLEOTIDE SEQUENCE</scope>
</reference>
<proteinExistence type="predicted"/>
<dbReference type="EMBL" id="GBXM01027549">
    <property type="protein sequence ID" value="JAH81028.1"/>
    <property type="molecule type" value="Transcribed_RNA"/>
</dbReference>
<evidence type="ECO:0000313" key="2">
    <source>
        <dbReference type="EMBL" id="JAH69746.1"/>
    </source>
</evidence>
<dbReference type="EMBL" id="GBXM01038831">
    <property type="protein sequence ID" value="JAH69746.1"/>
    <property type="molecule type" value="Transcribed_RNA"/>
</dbReference>
<name>A0A0E9UVI6_ANGAN</name>